<dbReference type="GO" id="GO:0047596">
    <property type="term" value="F:6-methylsalicylate decarboxylase activity"/>
    <property type="evidence" value="ECO:0007669"/>
    <property type="project" value="UniProtKB-EC"/>
</dbReference>
<dbReference type="AlphaFoldDB" id="A0A0D2GN98"/>
<dbReference type="STRING" id="1442369.A0A0D2GN98"/>
<dbReference type="Proteomes" id="UP000053617">
    <property type="component" value="Unassembled WGS sequence"/>
</dbReference>
<dbReference type="PANTHER" id="PTHR21240:SF29">
    <property type="entry name" value="AMIDOHYDROLASE-RELATED DOMAIN-CONTAINING PROTEIN"/>
    <property type="match status" value="1"/>
</dbReference>
<evidence type="ECO:0000256" key="5">
    <source>
        <dbReference type="ARBA" id="ARBA00023239"/>
    </source>
</evidence>
<dbReference type="HOGENOM" id="CLU_039329_2_1_1"/>
<dbReference type="GeneID" id="25298851"/>
<dbReference type="VEuPathDB" id="FungiDB:Z518_10780"/>
<comment type="similarity">
    <text evidence="1">Belongs to the metallo-dependent hydrolases superfamily. ACMSD family.</text>
</comment>
<dbReference type="Pfam" id="PF04909">
    <property type="entry name" value="Amidohydro_2"/>
    <property type="match status" value="1"/>
</dbReference>
<evidence type="ECO:0000256" key="4">
    <source>
        <dbReference type="ARBA" id="ARBA00022833"/>
    </source>
</evidence>
<evidence type="ECO:0000256" key="3">
    <source>
        <dbReference type="ARBA" id="ARBA00022793"/>
    </source>
</evidence>
<feature type="domain" description="Amidohydrolase-related" evidence="9">
    <location>
        <begin position="6"/>
        <end position="313"/>
    </location>
</feature>
<evidence type="ECO:0000256" key="7">
    <source>
        <dbReference type="ARBA" id="ARBA00038889"/>
    </source>
</evidence>
<keyword evidence="11" id="KW-1185">Reference proteome</keyword>
<dbReference type="GO" id="GO:0005829">
    <property type="term" value="C:cytosol"/>
    <property type="evidence" value="ECO:0007669"/>
    <property type="project" value="TreeGrafter"/>
</dbReference>
<dbReference type="RefSeq" id="XP_013267065.1">
    <property type="nucleotide sequence ID" value="XM_013411611.1"/>
</dbReference>
<evidence type="ECO:0000256" key="6">
    <source>
        <dbReference type="ARBA" id="ARBA00036832"/>
    </source>
</evidence>
<keyword evidence="2" id="KW-0479">Metal-binding</keyword>
<evidence type="ECO:0000313" key="10">
    <source>
        <dbReference type="EMBL" id="KIW99852.1"/>
    </source>
</evidence>
<dbReference type="EMBL" id="KN847484">
    <property type="protein sequence ID" value="KIW99852.1"/>
    <property type="molecule type" value="Genomic_DNA"/>
</dbReference>
<name>A0A0D2GN98_9EURO</name>
<dbReference type="PANTHER" id="PTHR21240">
    <property type="entry name" value="2-AMINO-3-CARBOXYLMUCONATE-6-SEMIALDEHYDE DECARBOXYLASE"/>
    <property type="match status" value="1"/>
</dbReference>
<dbReference type="GO" id="GO:0019748">
    <property type="term" value="P:secondary metabolic process"/>
    <property type="evidence" value="ECO:0007669"/>
    <property type="project" value="TreeGrafter"/>
</dbReference>
<proteinExistence type="inferred from homology"/>
<dbReference type="InterPro" id="IPR006680">
    <property type="entry name" value="Amidohydro-rel"/>
</dbReference>
<accession>A0A0D2GN98</accession>
<dbReference type="InterPro" id="IPR032465">
    <property type="entry name" value="ACMSD"/>
</dbReference>
<dbReference type="SUPFAM" id="SSF51556">
    <property type="entry name" value="Metallo-dependent hydrolases"/>
    <property type="match status" value="1"/>
</dbReference>
<keyword evidence="3 8" id="KW-0210">Decarboxylase</keyword>
<evidence type="ECO:0000256" key="8">
    <source>
        <dbReference type="RuleBase" id="RU366045"/>
    </source>
</evidence>
<gene>
    <name evidence="10" type="ORF">Z518_10780</name>
</gene>
<dbReference type="OrthoDB" id="2832284at2759"/>
<dbReference type="InterPro" id="IPR032466">
    <property type="entry name" value="Metal_Hydrolase"/>
</dbReference>
<organism evidence="10 11">
    <name type="scientific">Rhinocladiella mackenziei CBS 650.93</name>
    <dbReference type="NCBI Taxonomy" id="1442369"/>
    <lineage>
        <taxon>Eukaryota</taxon>
        <taxon>Fungi</taxon>
        <taxon>Dikarya</taxon>
        <taxon>Ascomycota</taxon>
        <taxon>Pezizomycotina</taxon>
        <taxon>Eurotiomycetes</taxon>
        <taxon>Chaetothyriomycetidae</taxon>
        <taxon>Chaetothyriales</taxon>
        <taxon>Herpotrichiellaceae</taxon>
        <taxon>Rhinocladiella</taxon>
    </lineage>
</organism>
<sequence length="318" mass="35285">MVSGRVDVHHHYVPDFYRKAVYDSGGDPSGWEVPNWSPESDKAFAQKYGAQTSMLSLTAPGACILKGADGAKLARAANEYAAQLRDDNPGLYGLFTALPSLLDKELAMTELTYALDTLKADGVTLFTRYGPGNHYLGHPDLQYIWEELNRREAVVFIHPTHPVNTDLISKSLPQPVIDYPFETTKAAVDLLVSRTVRKFPRVKIILSHAGGTLPYLIGRPASVMPYLDQSHTPEDMMEDARNFYYDTAVAGSTNVLTILQDFAKPGHILYGSDYPYAGPGIIDYHTEGLDAFPFKKSGLLEEINYQNAHVMFPRLSRA</sequence>
<dbReference type="Gene3D" id="3.20.20.140">
    <property type="entry name" value="Metal-dependent hydrolases"/>
    <property type="match status" value="1"/>
</dbReference>
<protein>
    <recommendedName>
        <fullName evidence="7">6-methylsalicylate decarboxylase</fullName>
        <ecNumber evidence="7">4.1.1.52</ecNumber>
    </recommendedName>
</protein>
<evidence type="ECO:0000256" key="2">
    <source>
        <dbReference type="ARBA" id="ARBA00022723"/>
    </source>
</evidence>
<keyword evidence="4" id="KW-0862">Zinc</keyword>
<dbReference type="GO" id="GO:0016787">
    <property type="term" value="F:hydrolase activity"/>
    <property type="evidence" value="ECO:0007669"/>
    <property type="project" value="InterPro"/>
</dbReference>
<evidence type="ECO:0000259" key="9">
    <source>
        <dbReference type="Pfam" id="PF04909"/>
    </source>
</evidence>
<evidence type="ECO:0000256" key="1">
    <source>
        <dbReference type="ARBA" id="ARBA00005871"/>
    </source>
</evidence>
<reference evidence="10 11" key="1">
    <citation type="submission" date="2015-01" db="EMBL/GenBank/DDBJ databases">
        <title>The Genome Sequence of Rhinocladiella mackenzie CBS 650.93.</title>
        <authorList>
            <consortium name="The Broad Institute Genomics Platform"/>
            <person name="Cuomo C."/>
            <person name="de Hoog S."/>
            <person name="Gorbushina A."/>
            <person name="Stielow B."/>
            <person name="Teixiera M."/>
            <person name="Abouelleil A."/>
            <person name="Chapman S.B."/>
            <person name="Priest M."/>
            <person name="Young S.K."/>
            <person name="Wortman J."/>
            <person name="Nusbaum C."/>
            <person name="Birren B."/>
        </authorList>
    </citation>
    <scope>NUCLEOTIDE SEQUENCE [LARGE SCALE GENOMIC DNA]</scope>
    <source>
        <strain evidence="10 11">CBS 650.93</strain>
    </source>
</reference>
<dbReference type="GO" id="GO:0046872">
    <property type="term" value="F:metal ion binding"/>
    <property type="evidence" value="ECO:0007669"/>
    <property type="project" value="UniProtKB-KW"/>
</dbReference>
<dbReference type="EC" id="4.1.1.52" evidence="7"/>
<comment type="catalytic activity">
    <reaction evidence="6">
        <text>6-methylsalicylate + H(+) = 3-methylphenol + CO2</text>
        <dbReference type="Rhea" id="RHEA:23112"/>
        <dbReference type="ChEBI" id="CHEBI:15378"/>
        <dbReference type="ChEBI" id="CHEBI:16526"/>
        <dbReference type="ChEBI" id="CHEBI:17231"/>
        <dbReference type="ChEBI" id="CHEBI:36658"/>
        <dbReference type="EC" id="4.1.1.52"/>
    </reaction>
    <physiologicalReaction direction="left-to-right" evidence="6">
        <dbReference type="Rhea" id="RHEA:23113"/>
    </physiologicalReaction>
</comment>
<keyword evidence="5 8" id="KW-0456">Lyase</keyword>
<evidence type="ECO:0000313" key="11">
    <source>
        <dbReference type="Proteomes" id="UP000053617"/>
    </source>
</evidence>